<keyword evidence="3" id="KW-0378">Hydrolase</keyword>
<feature type="region of interest" description="Disordered" evidence="1">
    <location>
        <begin position="39"/>
        <end position="73"/>
    </location>
</feature>
<evidence type="ECO:0000256" key="1">
    <source>
        <dbReference type="SAM" id="MobiDB-lite"/>
    </source>
</evidence>
<dbReference type="EMBL" id="ACYE01000113">
    <property type="protein sequence ID" value="EFE43105.1"/>
    <property type="molecule type" value="Genomic_DNA"/>
</dbReference>
<dbReference type="GeneID" id="9582291"/>
<reference evidence="4" key="1">
    <citation type="journal article" date="2011" name="Genome Biol.">
        <title>Comparative and functional genomics provide insights into the pathogenicity of dermatophytic fungi.</title>
        <authorList>
            <person name="Burmester A."/>
            <person name="Shelest E."/>
            <person name="Gloeckner G."/>
            <person name="Heddergott C."/>
            <person name="Schindler S."/>
            <person name="Staib P."/>
            <person name="Heidel A."/>
            <person name="Felder M."/>
            <person name="Petzold A."/>
            <person name="Szafranski K."/>
            <person name="Feuermann M."/>
            <person name="Pedruzzi I."/>
            <person name="Priebe S."/>
            <person name="Groth M."/>
            <person name="Winkler R."/>
            <person name="Li W."/>
            <person name="Kniemeyer O."/>
            <person name="Schroeckh V."/>
            <person name="Hertweck C."/>
            <person name="Hube B."/>
            <person name="White T.C."/>
            <person name="Platzer M."/>
            <person name="Guthke R."/>
            <person name="Heitman J."/>
            <person name="Woestemeyer J."/>
            <person name="Zipfel P.F."/>
            <person name="Monod M."/>
            <person name="Brakhage A.A."/>
        </authorList>
    </citation>
    <scope>NUCLEOTIDE SEQUENCE [LARGE SCALE GENOMIC DNA]</scope>
    <source>
        <strain evidence="4">HKI 0517</strain>
    </source>
</reference>
<dbReference type="Proteomes" id="UP000008383">
    <property type="component" value="Unassembled WGS sequence"/>
</dbReference>
<dbReference type="GO" id="GO:0016787">
    <property type="term" value="F:hydrolase activity"/>
    <property type="evidence" value="ECO:0007669"/>
    <property type="project" value="UniProtKB-KW"/>
</dbReference>
<evidence type="ECO:0000313" key="3">
    <source>
        <dbReference type="EMBL" id="EFE43105.1"/>
    </source>
</evidence>
<proteinExistence type="predicted"/>
<feature type="transmembrane region" description="Helical" evidence="2">
    <location>
        <begin position="12"/>
        <end position="30"/>
    </location>
</feature>
<comment type="caution">
    <text evidence="3">The sequence shown here is derived from an EMBL/GenBank/DDBJ whole genome shotgun (WGS) entry which is preliminary data.</text>
</comment>
<dbReference type="RefSeq" id="XP_003023723.1">
    <property type="nucleotide sequence ID" value="XM_003023677.1"/>
</dbReference>
<feature type="compositionally biased region" description="Acidic residues" evidence="1">
    <location>
        <begin position="53"/>
        <end position="70"/>
    </location>
</feature>
<gene>
    <name evidence="3" type="ORF">TRV_02110</name>
</gene>
<evidence type="ECO:0000256" key="2">
    <source>
        <dbReference type="SAM" id="Phobius"/>
    </source>
</evidence>
<dbReference type="AlphaFoldDB" id="D4D4U3"/>
<dbReference type="KEGG" id="tve:TRV_02110"/>
<accession>D4D4U3</accession>
<protein>
    <submittedName>
        <fullName evidence="3">Mitochondrial peptidyl-tRNA hydrolase Pth2, putative</fullName>
    </submittedName>
</protein>
<dbReference type="HOGENOM" id="CLU_2005562_0_0_1"/>
<keyword evidence="2" id="KW-0472">Membrane</keyword>
<organism evidence="3 4">
    <name type="scientific">Trichophyton verrucosum (strain HKI 0517)</name>
    <dbReference type="NCBI Taxonomy" id="663202"/>
    <lineage>
        <taxon>Eukaryota</taxon>
        <taxon>Fungi</taxon>
        <taxon>Dikarya</taxon>
        <taxon>Ascomycota</taxon>
        <taxon>Pezizomycotina</taxon>
        <taxon>Eurotiomycetes</taxon>
        <taxon>Eurotiomycetidae</taxon>
        <taxon>Onygenales</taxon>
        <taxon>Arthrodermataceae</taxon>
        <taxon>Trichophyton</taxon>
    </lineage>
</organism>
<sequence>MALPVDRPTSTAALVIATSVLTGVIGYYLGQGASIGIFSSSPSHAHKGKSIADEDDEEEDEEEDEDDIEGELATFEGNTDEVKLVLVVRTDLGMGKGMPFINYVELQIFPFNRNINFPAQDLYR</sequence>
<keyword evidence="4" id="KW-1185">Reference proteome</keyword>
<evidence type="ECO:0000313" key="4">
    <source>
        <dbReference type="Proteomes" id="UP000008383"/>
    </source>
</evidence>
<dbReference type="OrthoDB" id="1733656at2759"/>
<name>D4D4U3_TRIVH</name>
<keyword evidence="2" id="KW-0812">Transmembrane</keyword>
<keyword evidence="2" id="KW-1133">Transmembrane helix</keyword>